<name>A0ABS5NLS8_9BACI</name>
<comment type="caution">
    <text evidence="2">The sequence shown here is derived from an EMBL/GenBank/DDBJ whole genome shotgun (WGS) entry which is preliminary data.</text>
</comment>
<dbReference type="PANTHER" id="PTHR35792">
    <property type="entry name" value="GENERAL STRESS PROTEIN"/>
    <property type="match status" value="1"/>
</dbReference>
<keyword evidence="3" id="KW-1185">Reference proteome</keyword>
<feature type="transmembrane region" description="Helical" evidence="1">
    <location>
        <begin position="6"/>
        <end position="25"/>
    </location>
</feature>
<evidence type="ECO:0000313" key="2">
    <source>
        <dbReference type="EMBL" id="MBS4188773.1"/>
    </source>
</evidence>
<keyword evidence="1" id="KW-0812">Transmembrane</keyword>
<accession>A0ABS5NLS8</accession>
<evidence type="ECO:0000256" key="1">
    <source>
        <dbReference type="SAM" id="Phobius"/>
    </source>
</evidence>
<dbReference type="InterPro" id="IPR052928">
    <property type="entry name" value="Desiccation-related_membrane"/>
</dbReference>
<sequence length="122" mass="13674">MKGKSWILGFFIGGAAAGISALLTAPNSGKETRQYVREQKESIQKQILDLNKQLIELKNSTIKASKEGKNTISAFSSEVKTSIQKWKDDILPHQQDLQKELHSIELAILDLEKNIEAKIIKK</sequence>
<dbReference type="RefSeq" id="WP_213100287.1">
    <property type="nucleotide sequence ID" value="NZ_JAGYPM010000001.1"/>
</dbReference>
<dbReference type="Proteomes" id="UP000681027">
    <property type="component" value="Unassembled WGS sequence"/>
</dbReference>
<protein>
    <submittedName>
        <fullName evidence="2">YtxH domain-containing protein</fullName>
    </submittedName>
</protein>
<evidence type="ECO:0000313" key="3">
    <source>
        <dbReference type="Proteomes" id="UP000681027"/>
    </source>
</evidence>
<keyword evidence="1" id="KW-1133">Transmembrane helix</keyword>
<dbReference type="EMBL" id="JAGYPM010000001">
    <property type="protein sequence ID" value="MBS4188773.1"/>
    <property type="molecule type" value="Genomic_DNA"/>
</dbReference>
<proteinExistence type="predicted"/>
<organism evidence="2 3">
    <name type="scientific">Cytobacillus citreus</name>
    <dbReference type="NCBI Taxonomy" id="2833586"/>
    <lineage>
        <taxon>Bacteria</taxon>
        <taxon>Bacillati</taxon>
        <taxon>Bacillota</taxon>
        <taxon>Bacilli</taxon>
        <taxon>Bacillales</taxon>
        <taxon>Bacillaceae</taxon>
        <taxon>Cytobacillus</taxon>
    </lineage>
</organism>
<gene>
    <name evidence="2" type="ORF">KHA94_00885</name>
</gene>
<keyword evidence="1" id="KW-0472">Membrane</keyword>
<reference evidence="2 3" key="1">
    <citation type="submission" date="2021-05" db="EMBL/GenBank/DDBJ databases">
        <title>Novel Bacillus species.</title>
        <authorList>
            <person name="Liu G."/>
        </authorList>
    </citation>
    <scope>NUCLEOTIDE SEQUENCE [LARGE SCALE GENOMIC DNA]</scope>
    <source>
        <strain evidence="2 3">FJAT-49705</strain>
    </source>
</reference>
<dbReference type="PANTHER" id="PTHR35792:SF3">
    <property type="entry name" value="IG HYPOTHETICAL 17707"/>
    <property type="match status" value="1"/>
</dbReference>
<dbReference type="Pfam" id="PF12732">
    <property type="entry name" value="YtxH"/>
    <property type="match status" value="1"/>
</dbReference>
<dbReference type="InterPro" id="IPR024623">
    <property type="entry name" value="YtxH"/>
</dbReference>